<feature type="modified residue" description="4-aspartylphosphate" evidence="4">
    <location>
        <position position="582"/>
    </location>
</feature>
<dbReference type="SMART" id="SM00387">
    <property type="entry name" value="HATPase_c"/>
    <property type="match status" value="1"/>
</dbReference>
<dbReference type="Pfam" id="PF13426">
    <property type="entry name" value="PAS_9"/>
    <property type="match status" value="2"/>
</dbReference>
<evidence type="ECO:0000256" key="3">
    <source>
        <dbReference type="ARBA" id="ARBA00022553"/>
    </source>
</evidence>
<evidence type="ECO:0000256" key="4">
    <source>
        <dbReference type="PROSITE-ProRule" id="PRU00169"/>
    </source>
</evidence>
<dbReference type="InterPro" id="IPR036097">
    <property type="entry name" value="HisK_dim/P_sf"/>
</dbReference>
<dbReference type="SMART" id="SM00086">
    <property type="entry name" value="PAC"/>
    <property type="match status" value="2"/>
</dbReference>
<dbReference type="PROSITE" id="PS50112">
    <property type="entry name" value="PAS"/>
    <property type="match status" value="2"/>
</dbReference>
<dbReference type="Pfam" id="PF00512">
    <property type="entry name" value="HisKA"/>
    <property type="match status" value="1"/>
</dbReference>
<dbReference type="InterPro" id="IPR003661">
    <property type="entry name" value="HisK_dim/P_dom"/>
</dbReference>
<dbReference type="PANTHER" id="PTHR43065:SF49">
    <property type="entry name" value="HISTIDINE KINASE"/>
    <property type="match status" value="1"/>
</dbReference>
<dbReference type="InterPro" id="IPR005467">
    <property type="entry name" value="His_kinase_dom"/>
</dbReference>
<evidence type="ECO:0000259" key="8">
    <source>
        <dbReference type="PROSITE" id="PS50113"/>
    </source>
</evidence>
<dbReference type="Pfam" id="PF02518">
    <property type="entry name" value="HATPase_c"/>
    <property type="match status" value="1"/>
</dbReference>
<keyword evidence="10" id="KW-1185">Reference proteome</keyword>
<keyword evidence="9" id="KW-0808">Transferase</keyword>
<evidence type="ECO:0000259" key="5">
    <source>
        <dbReference type="PROSITE" id="PS50109"/>
    </source>
</evidence>
<dbReference type="InterPro" id="IPR000014">
    <property type="entry name" value="PAS"/>
</dbReference>
<dbReference type="InterPro" id="IPR036890">
    <property type="entry name" value="HATPase_C_sf"/>
</dbReference>
<proteinExistence type="predicted"/>
<dbReference type="SUPFAM" id="SSF55874">
    <property type="entry name" value="ATPase domain of HSP90 chaperone/DNA topoisomerase II/histidine kinase"/>
    <property type="match status" value="1"/>
</dbReference>
<feature type="domain" description="Response regulatory" evidence="6">
    <location>
        <begin position="532"/>
        <end position="643"/>
    </location>
</feature>
<dbReference type="Pfam" id="PF00072">
    <property type="entry name" value="Response_reg"/>
    <property type="match status" value="1"/>
</dbReference>
<dbReference type="SMART" id="SM00388">
    <property type="entry name" value="HisKA"/>
    <property type="match status" value="1"/>
</dbReference>
<dbReference type="CDD" id="cd00130">
    <property type="entry name" value="PAS"/>
    <property type="match status" value="2"/>
</dbReference>
<gene>
    <name evidence="9" type="ORF">VW35_15740</name>
</gene>
<name>A0A0F5L442_9HYPH</name>
<dbReference type="STRING" id="361041.VW35_15740"/>
<comment type="caution">
    <text evidence="9">The sequence shown here is derived from an EMBL/GenBank/DDBJ whole genome shotgun (WGS) entry which is preliminary data.</text>
</comment>
<evidence type="ECO:0000256" key="1">
    <source>
        <dbReference type="ARBA" id="ARBA00000085"/>
    </source>
</evidence>
<feature type="domain" description="PAC" evidence="8">
    <location>
        <begin position="88"/>
        <end position="140"/>
    </location>
</feature>
<dbReference type="PROSITE" id="PS50113">
    <property type="entry name" value="PAC"/>
    <property type="match status" value="2"/>
</dbReference>
<dbReference type="Gene3D" id="3.40.50.2300">
    <property type="match status" value="1"/>
</dbReference>
<dbReference type="SMART" id="SM00091">
    <property type="entry name" value="PAS"/>
    <property type="match status" value="2"/>
</dbReference>
<comment type="catalytic activity">
    <reaction evidence="1">
        <text>ATP + protein L-histidine = ADP + protein N-phospho-L-histidine.</text>
        <dbReference type="EC" id="2.7.13.3"/>
    </reaction>
</comment>
<dbReference type="RefSeq" id="WP_046144037.1">
    <property type="nucleotide sequence ID" value="NZ_LAJG01000033.1"/>
</dbReference>
<dbReference type="SMART" id="SM00448">
    <property type="entry name" value="REC"/>
    <property type="match status" value="1"/>
</dbReference>
<dbReference type="PROSITE" id="PS50110">
    <property type="entry name" value="RESPONSE_REGULATORY"/>
    <property type="match status" value="1"/>
</dbReference>
<dbReference type="InterPro" id="IPR011006">
    <property type="entry name" value="CheY-like_superfamily"/>
</dbReference>
<dbReference type="NCBIfam" id="TIGR00229">
    <property type="entry name" value="sensory_box"/>
    <property type="match status" value="2"/>
</dbReference>
<keyword evidence="9" id="KW-0418">Kinase</keyword>
<feature type="domain" description="Histidine kinase" evidence="5">
    <location>
        <begin position="288"/>
        <end position="507"/>
    </location>
</feature>
<evidence type="ECO:0000313" key="10">
    <source>
        <dbReference type="Proteomes" id="UP000033514"/>
    </source>
</evidence>
<dbReference type="PRINTS" id="PR00344">
    <property type="entry name" value="BCTRLSENSOR"/>
</dbReference>
<evidence type="ECO:0000313" key="9">
    <source>
        <dbReference type="EMBL" id="KKB77166.1"/>
    </source>
</evidence>
<keyword evidence="3 4" id="KW-0597">Phosphoprotein</keyword>
<dbReference type="EMBL" id="LAJG01000033">
    <property type="protein sequence ID" value="KKB77166.1"/>
    <property type="molecule type" value="Genomic_DNA"/>
</dbReference>
<feature type="domain" description="PAC" evidence="8">
    <location>
        <begin position="216"/>
        <end position="268"/>
    </location>
</feature>
<dbReference type="Gene3D" id="3.30.565.10">
    <property type="entry name" value="Histidine kinase-like ATPase, C-terminal domain"/>
    <property type="match status" value="1"/>
</dbReference>
<evidence type="ECO:0000259" key="6">
    <source>
        <dbReference type="PROSITE" id="PS50110"/>
    </source>
</evidence>
<dbReference type="InterPro" id="IPR001610">
    <property type="entry name" value="PAC"/>
</dbReference>
<dbReference type="PROSITE" id="PS50109">
    <property type="entry name" value="HIS_KIN"/>
    <property type="match status" value="1"/>
</dbReference>
<accession>A0A0F5L442</accession>
<reference evidence="9 10" key="1">
    <citation type="submission" date="2015-03" db="EMBL/GenBank/DDBJ databases">
        <authorList>
            <person name="Hassan Y.I."/>
            <person name="Lepp D."/>
            <person name="Zhou T."/>
        </authorList>
    </citation>
    <scope>NUCLEOTIDE SEQUENCE [LARGE SCALE GENOMIC DNA]</scope>
    <source>
        <strain evidence="9 10">GH2-10</strain>
    </source>
</reference>
<dbReference type="SUPFAM" id="SSF47384">
    <property type="entry name" value="Homodimeric domain of signal transducing histidine kinase"/>
    <property type="match status" value="1"/>
</dbReference>
<feature type="domain" description="PAS" evidence="7">
    <location>
        <begin position="13"/>
        <end position="86"/>
    </location>
</feature>
<dbReference type="PATRIC" id="fig|361041.3.peg.2542"/>
<dbReference type="SUPFAM" id="SSF52172">
    <property type="entry name" value="CheY-like"/>
    <property type="match status" value="1"/>
</dbReference>
<dbReference type="InterPro" id="IPR003594">
    <property type="entry name" value="HATPase_dom"/>
</dbReference>
<dbReference type="InterPro" id="IPR004358">
    <property type="entry name" value="Sig_transdc_His_kin-like_C"/>
</dbReference>
<dbReference type="Gene3D" id="3.30.450.20">
    <property type="entry name" value="PAS domain"/>
    <property type="match status" value="2"/>
</dbReference>
<dbReference type="InterPro" id="IPR001789">
    <property type="entry name" value="Sig_transdc_resp-reg_receiver"/>
</dbReference>
<dbReference type="Gene3D" id="1.10.287.130">
    <property type="match status" value="1"/>
</dbReference>
<dbReference type="InterPro" id="IPR035965">
    <property type="entry name" value="PAS-like_dom_sf"/>
</dbReference>
<dbReference type="InterPro" id="IPR000700">
    <property type="entry name" value="PAS-assoc_C"/>
</dbReference>
<dbReference type="OrthoDB" id="9796100at2"/>
<dbReference type="SUPFAM" id="SSF55785">
    <property type="entry name" value="PYP-like sensor domain (PAS domain)"/>
    <property type="match status" value="2"/>
</dbReference>
<evidence type="ECO:0000256" key="2">
    <source>
        <dbReference type="ARBA" id="ARBA00012438"/>
    </source>
</evidence>
<dbReference type="EC" id="2.7.13.3" evidence="2"/>
<protein>
    <recommendedName>
        <fullName evidence="2">histidine kinase</fullName>
        <ecNumber evidence="2">2.7.13.3</ecNumber>
    </recommendedName>
</protein>
<dbReference type="GO" id="GO:0000155">
    <property type="term" value="F:phosphorelay sensor kinase activity"/>
    <property type="evidence" value="ECO:0007669"/>
    <property type="project" value="InterPro"/>
</dbReference>
<feature type="domain" description="PAS" evidence="7">
    <location>
        <begin position="142"/>
        <end position="196"/>
    </location>
</feature>
<dbReference type="AlphaFoldDB" id="A0A0F5L442"/>
<dbReference type="Proteomes" id="UP000033514">
    <property type="component" value="Unassembled WGS sequence"/>
</dbReference>
<dbReference type="PANTHER" id="PTHR43065">
    <property type="entry name" value="SENSOR HISTIDINE KINASE"/>
    <property type="match status" value="1"/>
</dbReference>
<evidence type="ECO:0000259" key="7">
    <source>
        <dbReference type="PROSITE" id="PS50112"/>
    </source>
</evidence>
<organism evidence="9 10">
    <name type="scientific">Devosia soli</name>
    <dbReference type="NCBI Taxonomy" id="361041"/>
    <lineage>
        <taxon>Bacteria</taxon>
        <taxon>Pseudomonadati</taxon>
        <taxon>Pseudomonadota</taxon>
        <taxon>Alphaproteobacteria</taxon>
        <taxon>Hyphomicrobiales</taxon>
        <taxon>Devosiaceae</taxon>
        <taxon>Devosia</taxon>
    </lineage>
</organism>
<sequence length="648" mass="71264">MDERGRSAGFSDENERFRLLVESITDYAIYMLDADGLVTTWNAGAERIKGYRAEEIIGHHFSTFYLPADRQAGMPQRALETAEREGRFEAEGWRQRKGGERFWTHVVIDPIHARDGSLIGFAKITRDLTERKKAQAALAESEEQFRRLVLNVTDYAIYMLNPQGHVTSWNLGAERIKGYTAEEIIGQHFSRFYPEEERAKGTLDRGLEMARSAGHFHAEGWRLRKDGSRFWASVVIDAIRNEDGELIGFAKITRDVTERLDQQKQLDRTREELFQAQKLEAIGQLTGGVAHDFNNLLMVVLGSLEVLGRRLSLEERDRRLLDNAGQAAQRGAQLTQRMLAFARKQELEQKPVDLPDLVRGMSGLLGRTLGPSIAIETRFPPSLPRVLADPNQLDSALLNLAVNARDAMPLGGALVISAEESIIETNDAPIAPGHYVCLAVRDNGEGMDEGTLARATDPFFTTKGVGKGTGLGLSMVQGIAEQSGGRLLLHSSKGEGTSAEIWLPALIEPTQTFTAPVLEVAESIAGSGRPLKVLAVDDDALVLLNTTIMLEELGHTVIEALSGQAALQALDGDPGIDLLITDQAMPRMTGLELAAEVTKRRPGLPIILASGYADIEEARVLKLPRLAKPFSQADLAKTLARVAEQMRQ</sequence>